<keyword evidence="2 3" id="KW-0975">Bacterial flagellum</keyword>
<dbReference type="Pfam" id="PF00700">
    <property type="entry name" value="Flagellin_C"/>
    <property type="match status" value="1"/>
</dbReference>
<dbReference type="Gene3D" id="6.10.10.10">
    <property type="entry name" value="Flagellar export chaperone, C-terminal domain"/>
    <property type="match status" value="1"/>
</dbReference>
<reference evidence="6" key="1">
    <citation type="submission" date="2021-03" db="EMBL/GenBank/DDBJ databases">
        <title>Acanthopleuribacteraceae sp. M133.</title>
        <authorList>
            <person name="Wang G."/>
        </authorList>
    </citation>
    <scope>NUCLEOTIDE SEQUENCE</scope>
    <source>
        <strain evidence="6">M133</strain>
    </source>
</reference>
<dbReference type="InterPro" id="IPR001029">
    <property type="entry name" value="Flagellin_N"/>
</dbReference>
<evidence type="ECO:0000259" key="4">
    <source>
        <dbReference type="Pfam" id="PF00669"/>
    </source>
</evidence>
<dbReference type="InterPro" id="IPR046358">
    <property type="entry name" value="Flagellin_C"/>
</dbReference>
<dbReference type="PANTHER" id="PTHR42792">
    <property type="entry name" value="FLAGELLIN"/>
    <property type="match status" value="1"/>
</dbReference>
<comment type="subcellular location">
    <subcellularLocation>
        <location evidence="3">Secreted</location>
    </subcellularLocation>
    <subcellularLocation>
        <location evidence="3">Bacterial flagellum</location>
    </subcellularLocation>
</comment>
<evidence type="ECO:0000259" key="5">
    <source>
        <dbReference type="Pfam" id="PF00700"/>
    </source>
</evidence>
<feature type="domain" description="Flagellin N-terminal" evidence="4">
    <location>
        <begin position="4"/>
        <end position="138"/>
    </location>
</feature>
<dbReference type="RefSeq" id="WP_237383370.1">
    <property type="nucleotide sequence ID" value="NZ_CP071793.1"/>
</dbReference>
<dbReference type="GO" id="GO:0005198">
    <property type="term" value="F:structural molecule activity"/>
    <property type="evidence" value="ECO:0007669"/>
    <property type="project" value="UniProtKB-UniRule"/>
</dbReference>
<dbReference type="PRINTS" id="PR00207">
    <property type="entry name" value="FLAGELLIN"/>
</dbReference>
<keyword evidence="3" id="KW-0964">Secreted</keyword>
<evidence type="ECO:0000313" key="7">
    <source>
        <dbReference type="Proteomes" id="UP000663929"/>
    </source>
</evidence>
<dbReference type="GO" id="GO:0005576">
    <property type="term" value="C:extracellular region"/>
    <property type="evidence" value="ECO:0007669"/>
    <property type="project" value="UniProtKB-SubCell"/>
</dbReference>
<keyword evidence="7" id="KW-1185">Reference proteome</keyword>
<dbReference type="Gene3D" id="1.20.1330.10">
    <property type="entry name" value="f41 fragment of flagellin, N-terminal domain"/>
    <property type="match status" value="1"/>
</dbReference>
<name>A0A8A4TVS6_SULCO</name>
<dbReference type="EMBL" id="CP071793">
    <property type="protein sequence ID" value="QTD53268.1"/>
    <property type="molecule type" value="Genomic_DNA"/>
</dbReference>
<dbReference type="AlphaFoldDB" id="A0A8A4TVS6"/>
<dbReference type="PANTHER" id="PTHR42792:SF2">
    <property type="entry name" value="FLAGELLIN"/>
    <property type="match status" value="1"/>
</dbReference>
<proteinExistence type="inferred from homology"/>
<dbReference type="InterPro" id="IPR001492">
    <property type="entry name" value="Flagellin"/>
</dbReference>
<feature type="domain" description="Flagellin C-terminal" evidence="5">
    <location>
        <begin position="184"/>
        <end position="268"/>
    </location>
</feature>
<evidence type="ECO:0000256" key="2">
    <source>
        <dbReference type="ARBA" id="ARBA00023143"/>
    </source>
</evidence>
<dbReference type="SUPFAM" id="SSF64518">
    <property type="entry name" value="Phase 1 flagellin"/>
    <property type="match status" value="1"/>
</dbReference>
<dbReference type="KEGG" id="scor:J3U87_12505"/>
<evidence type="ECO:0000256" key="1">
    <source>
        <dbReference type="ARBA" id="ARBA00005709"/>
    </source>
</evidence>
<dbReference type="Proteomes" id="UP000663929">
    <property type="component" value="Chromosome"/>
</dbReference>
<dbReference type="Pfam" id="PF00669">
    <property type="entry name" value="Flagellin_N"/>
    <property type="match status" value="1"/>
</dbReference>
<dbReference type="InterPro" id="IPR042187">
    <property type="entry name" value="Flagellin_C_sub2"/>
</dbReference>
<protein>
    <recommendedName>
        <fullName evidence="3">Flagellin</fullName>
    </recommendedName>
</protein>
<evidence type="ECO:0000313" key="6">
    <source>
        <dbReference type="EMBL" id="QTD53268.1"/>
    </source>
</evidence>
<comment type="function">
    <text evidence="3">Flagellin is the subunit protein which polymerizes to form the filaments of bacterial flagella.</text>
</comment>
<accession>A0A8A4TVS6</accession>
<gene>
    <name evidence="6" type="ORF">J3U87_12505</name>
</gene>
<dbReference type="GO" id="GO:0009288">
    <property type="term" value="C:bacterial-type flagellum"/>
    <property type="evidence" value="ECO:0007669"/>
    <property type="project" value="UniProtKB-SubCell"/>
</dbReference>
<comment type="similarity">
    <text evidence="1 3">Belongs to the bacterial flagellin family.</text>
</comment>
<evidence type="ECO:0000256" key="3">
    <source>
        <dbReference type="RuleBase" id="RU362073"/>
    </source>
</evidence>
<organism evidence="6 7">
    <name type="scientific">Sulfidibacter corallicola</name>
    <dbReference type="NCBI Taxonomy" id="2818388"/>
    <lineage>
        <taxon>Bacteria</taxon>
        <taxon>Pseudomonadati</taxon>
        <taxon>Acidobacteriota</taxon>
        <taxon>Holophagae</taxon>
        <taxon>Acanthopleuribacterales</taxon>
        <taxon>Acanthopleuribacteraceae</taxon>
        <taxon>Sulfidibacter</taxon>
    </lineage>
</organism>
<sequence>MASILNNVSALSAQRNLANSQSGLNSTINRLSTGLRINQASDDAAGLQISNNLRADIRILAQAERNANDAIGRLRVIDATSEEATNLLTRAAELAEQAASGTTSSAGRAALNAEFTEIKSALDALDSDTRFDGTSVFGTAFTARVGELSTQTVTLSSIDVDSANLGLATTSNLLTSAAASTALASITTAIETVSADRGTVGAKSQRLNTIINSLGISRENITAAESQIRDADVASEVVNLTKFQILSQSGVSALAQANQSAQSVLSLLG</sequence>